<feature type="transmembrane region" description="Helical" evidence="8">
    <location>
        <begin position="505"/>
        <end position="527"/>
    </location>
</feature>
<feature type="transmembrane region" description="Helical" evidence="8">
    <location>
        <begin position="787"/>
        <end position="809"/>
    </location>
</feature>
<keyword evidence="2" id="KW-1003">Cell membrane</keyword>
<protein>
    <submittedName>
        <fullName evidence="10">ABC transporter permease</fullName>
    </submittedName>
</protein>
<proteinExistence type="inferred from homology"/>
<evidence type="ECO:0000256" key="1">
    <source>
        <dbReference type="ARBA" id="ARBA00004651"/>
    </source>
</evidence>
<dbReference type="Pfam" id="PF02687">
    <property type="entry name" value="FtsX"/>
    <property type="match status" value="2"/>
</dbReference>
<feature type="transmembrane region" description="Helical" evidence="8">
    <location>
        <begin position="411"/>
        <end position="431"/>
    </location>
</feature>
<name>A0A8J3YTH6_9ACTN</name>
<evidence type="ECO:0000313" key="10">
    <source>
        <dbReference type="EMBL" id="GIJ49536.1"/>
    </source>
</evidence>
<keyword evidence="11" id="KW-1185">Reference proteome</keyword>
<gene>
    <name evidence="10" type="ORF">Val02_64220</name>
</gene>
<comment type="caution">
    <text evidence="10">The sequence shown here is derived from an EMBL/GenBank/DDBJ whole genome shotgun (WGS) entry which is preliminary data.</text>
</comment>
<dbReference type="RefSeq" id="WP_203903005.1">
    <property type="nucleotide sequence ID" value="NZ_BOPF01000028.1"/>
</dbReference>
<dbReference type="GO" id="GO:0022857">
    <property type="term" value="F:transmembrane transporter activity"/>
    <property type="evidence" value="ECO:0007669"/>
    <property type="project" value="TreeGrafter"/>
</dbReference>
<dbReference type="InterPro" id="IPR003838">
    <property type="entry name" value="ABC3_permease_C"/>
</dbReference>
<feature type="transmembrane region" description="Helical" evidence="8">
    <location>
        <begin position="738"/>
        <end position="766"/>
    </location>
</feature>
<dbReference type="GO" id="GO:0005886">
    <property type="term" value="C:plasma membrane"/>
    <property type="evidence" value="ECO:0007669"/>
    <property type="project" value="UniProtKB-SubCell"/>
</dbReference>
<comment type="subcellular location">
    <subcellularLocation>
        <location evidence="1">Cell membrane</location>
        <topology evidence="1">Multi-pass membrane protein</topology>
    </subcellularLocation>
</comment>
<keyword evidence="3 8" id="KW-0812">Transmembrane</keyword>
<feature type="transmembrane region" description="Helical" evidence="8">
    <location>
        <begin position="451"/>
        <end position="484"/>
    </location>
</feature>
<dbReference type="PANTHER" id="PTHR30572:SF4">
    <property type="entry name" value="ABC TRANSPORTER PERMEASE YTRF"/>
    <property type="match status" value="1"/>
</dbReference>
<sequence>MNPVFRSQVGLAARRPARLVLTGLALAVAAFVVSGTLLVRDVVQRTVVAQLSGTPSAADLVVGDSESTITREAANAVKSVPGIAESVVRFSTYAELKGAGNEWLSIDVDPGAGPLATVKVVQGAYPKAANQIAVTKRTAERLGLAVGTTTVATFSGREEGDTKSITLTVTAVVDADNDWGVNGYAPQSVVETLPGAEFTQRIEIVLAAGADAQAVQDRLKAAVNAPAVRYKPEPNEDGTVPPGPKETPVRTGAEVRDAEVKQAISDVDELFAVVGMFLAIAIGAAVLVAVSTFRIVFAQRMRQLALLRAVGAGRAALVRALITEGALTGLVAGTVGMLAAVGTGLLAPQVAAAFDKEVLSPGVPVLPLAFVVLGTVFVAIMSVLAPAFTASRVAPLEALRAASTQGGRSGIGWFRAGFGVLTVIGAGLLLAGAVSQLSHVDDEFYDPTVPMLMIIGSGGLAYVALVALGPVLLRPVLAFVGWPLRRLGPLGRLAVGGVGGAPRRAAAVSVVVALGVTLVAAALVGGASMRALAEQELAVAAPADFVVTGEKGVPLPAGSVDRARASKDVTRVLPYRTAEVDIDGTKDEQSQKPWKTEATDIDLKALKAYPQMRATEGSLADIGPGKAAVRKYLAVKLGVGVGGTMTFRKDGKAMTVTVVALLERTPLDVGVLTDAGTMNALGLSAEPNAFTADQAREGAEARNAARKSLRGVGGAEASLTVSLLADQRDDLDKAINSVMLVLLGLVGLTVIIAVVGVGSTTALSVVERVREAGLLRAVGMSRMGLRAMLTTEASLYGIVGAAMGLALAVPYSWLAIASIGHGVPVEMPIGQLALVVLVLAALTALAGVLPARRAAKTSPVVALATDG</sequence>
<feature type="transmembrane region" description="Helical" evidence="8">
    <location>
        <begin position="829"/>
        <end position="849"/>
    </location>
</feature>
<feature type="transmembrane region" description="Helical" evidence="8">
    <location>
        <begin position="270"/>
        <end position="297"/>
    </location>
</feature>
<dbReference type="AlphaFoldDB" id="A0A8J3YTH6"/>
<evidence type="ECO:0000256" key="3">
    <source>
        <dbReference type="ARBA" id="ARBA00022692"/>
    </source>
</evidence>
<evidence type="ECO:0000256" key="4">
    <source>
        <dbReference type="ARBA" id="ARBA00022989"/>
    </source>
</evidence>
<feature type="transmembrane region" description="Helical" evidence="8">
    <location>
        <begin position="317"/>
        <end position="345"/>
    </location>
</feature>
<dbReference type="PANTHER" id="PTHR30572">
    <property type="entry name" value="MEMBRANE COMPONENT OF TRANSPORTER-RELATED"/>
    <property type="match status" value="1"/>
</dbReference>
<dbReference type="Proteomes" id="UP000619260">
    <property type="component" value="Unassembled WGS sequence"/>
</dbReference>
<evidence type="ECO:0000256" key="2">
    <source>
        <dbReference type="ARBA" id="ARBA00022475"/>
    </source>
</evidence>
<feature type="region of interest" description="Disordered" evidence="7">
    <location>
        <begin position="230"/>
        <end position="251"/>
    </location>
</feature>
<organism evidence="10 11">
    <name type="scientific">Virgisporangium aliadipatigenens</name>
    <dbReference type="NCBI Taxonomy" id="741659"/>
    <lineage>
        <taxon>Bacteria</taxon>
        <taxon>Bacillati</taxon>
        <taxon>Actinomycetota</taxon>
        <taxon>Actinomycetes</taxon>
        <taxon>Micromonosporales</taxon>
        <taxon>Micromonosporaceae</taxon>
        <taxon>Virgisporangium</taxon>
    </lineage>
</organism>
<evidence type="ECO:0000256" key="7">
    <source>
        <dbReference type="SAM" id="MobiDB-lite"/>
    </source>
</evidence>
<feature type="transmembrane region" description="Helical" evidence="8">
    <location>
        <begin position="365"/>
        <end position="390"/>
    </location>
</feature>
<reference evidence="10" key="1">
    <citation type="submission" date="2021-01" db="EMBL/GenBank/DDBJ databases">
        <title>Whole genome shotgun sequence of Virgisporangium aliadipatigenens NBRC 105644.</title>
        <authorList>
            <person name="Komaki H."/>
            <person name="Tamura T."/>
        </authorList>
    </citation>
    <scope>NUCLEOTIDE SEQUENCE</scope>
    <source>
        <strain evidence="10">NBRC 105644</strain>
    </source>
</reference>
<dbReference type="InterPro" id="IPR050250">
    <property type="entry name" value="Macrolide_Exporter_MacB"/>
</dbReference>
<accession>A0A8J3YTH6</accession>
<evidence type="ECO:0000256" key="5">
    <source>
        <dbReference type="ARBA" id="ARBA00023136"/>
    </source>
</evidence>
<feature type="domain" description="ABC3 transporter permease C-terminal" evidence="9">
    <location>
        <begin position="276"/>
        <end position="393"/>
    </location>
</feature>
<dbReference type="EMBL" id="BOPF01000028">
    <property type="protein sequence ID" value="GIJ49536.1"/>
    <property type="molecule type" value="Genomic_DNA"/>
</dbReference>
<evidence type="ECO:0000259" key="9">
    <source>
        <dbReference type="Pfam" id="PF02687"/>
    </source>
</evidence>
<comment type="similarity">
    <text evidence="6">Belongs to the ABC-4 integral membrane protein family.</text>
</comment>
<feature type="domain" description="ABC3 transporter permease C-terminal" evidence="9">
    <location>
        <begin position="745"/>
        <end position="859"/>
    </location>
</feature>
<keyword evidence="5 8" id="KW-0472">Membrane</keyword>
<evidence type="ECO:0000256" key="6">
    <source>
        <dbReference type="ARBA" id="ARBA00038076"/>
    </source>
</evidence>
<keyword evidence="4 8" id="KW-1133">Transmembrane helix</keyword>
<evidence type="ECO:0000256" key="8">
    <source>
        <dbReference type="SAM" id="Phobius"/>
    </source>
</evidence>
<evidence type="ECO:0000313" key="11">
    <source>
        <dbReference type="Proteomes" id="UP000619260"/>
    </source>
</evidence>